<dbReference type="PROSITE" id="PS51365">
    <property type="entry name" value="RENAL_DIPEPTIDASE_2"/>
    <property type="match status" value="1"/>
</dbReference>
<dbReference type="PANTHER" id="PTHR10443">
    <property type="entry name" value="MICROSOMAL DIPEPTIDASE"/>
    <property type="match status" value="1"/>
</dbReference>
<dbReference type="RefSeq" id="WP_012870940.1">
    <property type="nucleotide sequence ID" value="NC_013523.1"/>
</dbReference>
<reference evidence="1 2" key="2">
    <citation type="journal article" date="2010" name="Stand. Genomic Sci.">
        <title>Complete genome sequence of Desulfohalobium retbaense type strain (HR(100)).</title>
        <authorList>
            <person name="Spring S."/>
            <person name="Nolan M."/>
            <person name="Lapidus A."/>
            <person name="Glavina Del Rio T."/>
            <person name="Copeland A."/>
            <person name="Tice H."/>
            <person name="Cheng J.F."/>
            <person name="Lucas S."/>
            <person name="Land M."/>
            <person name="Chen F."/>
            <person name="Bruce D."/>
            <person name="Goodwin L."/>
            <person name="Pitluck S."/>
            <person name="Ivanova N."/>
            <person name="Mavromatis K."/>
            <person name="Mikhailova N."/>
            <person name="Pati A."/>
            <person name="Chen A."/>
            <person name="Palaniappan K."/>
            <person name="Hauser L."/>
            <person name="Chang Y.J."/>
            <person name="Jeffries C.D."/>
            <person name="Munk C."/>
            <person name="Kiss H."/>
            <person name="Chain P."/>
            <person name="Han C."/>
            <person name="Brettin T."/>
            <person name="Detter J.C."/>
            <person name="Schuler E."/>
            <person name="Goker M."/>
            <person name="Rohde M."/>
            <person name="Bristow J."/>
            <person name="Eisen J.A."/>
            <person name="Markowitz V."/>
            <person name="Hugenholtz P."/>
            <person name="Kyrpides N.C."/>
            <person name="Klenk H.P."/>
        </authorList>
    </citation>
    <scope>NUCLEOTIDE SEQUENCE [LARGE SCALE GENOMIC DNA]</scope>
    <source>
        <strain evidence="2">ATCC 49802 / DSM 20745 / S 6022</strain>
    </source>
</reference>
<dbReference type="Pfam" id="PF01244">
    <property type="entry name" value="Peptidase_M19"/>
    <property type="match status" value="1"/>
</dbReference>
<reference evidence="2" key="1">
    <citation type="submission" date="2009-11" db="EMBL/GenBank/DDBJ databases">
        <title>The complete chromosome 1 of Sphaerobacter thermophilus DSM 20745.</title>
        <authorList>
            <person name="Lucas S."/>
            <person name="Copeland A."/>
            <person name="Lapidus A."/>
            <person name="Glavina del Rio T."/>
            <person name="Dalin E."/>
            <person name="Tice H."/>
            <person name="Bruce D."/>
            <person name="Goodwin L."/>
            <person name="Pitluck S."/>
            <person name="Kyrpides N."/>
            <person name="Mavromatis K."/>
            <person name="Ivanova N."/>
            <person name="Mikhailova N."/>
            <person name="LaButti K.M."/>
            <person name="Clum A."/>
            <person name="Sun H.I."/>
            <person name="Brettin T."/>
            <person name="Detter J.C."/>
            <person name="Han C."/>
            <person name="Larimer F."/>
            <person name="Land M."/>
            <person name="Hauser L."/>
            <person name="Markowitz V."/>
            <person name="Cheng J.F."/>
            <person name="Hugenholtz P."/>
            <person name="Woyke T."/>
            <person name="Wu D."/>
            <person name="Steenblock K."/>
            <person name="Schneider S."/>
            <person name="Pukall R."/>
            <person name="Goeker M."/>
            <person name="Klenk H.P."/>
            <person name="Eisen J.A."/>
        </authorList>
    </citation>
    <scope>NUCLEOTIDE SEQUENCE [LARGE SCALE GENOMIC DNA]</scope>
    <source>
        <strain evidence="2">ATCC 49802 / DSM 20745 / S 6022</strain>
    </source>
</reference>
<dbReference type="SUPFAM" id="SSF51556">
    <property type="entry name" value="Metallo-dependent hydrolases"/>
    <property type="match status" value="1"/>
</dbReference>
<proteinExistence type="predicted"/>
<dbReference type="eggNOG" id="COG2355">
    <property type="taxonomic scope" value="Bacteria"/>
</dbReference>
<protein>
    <submittedName>
        <fullName evidence="1">Membrane dipeptidase</fullName>
        <ecNumber evidence="1">3.4.13.19</ecNumber>
    </submittedName>
</protein>
<name>D1C7R0_SPHTD</name>
<gene>
    <name evidence="1" type="ordered locus">Sthe_0455</name>
</gene>
<organism evidence="1 2">
    <name type="scientific">Sphaerobacter thermophilus (strain ATCC 49802 / DSM 20745 / KCCM 41009 / NCIMB 13125 / S 6022)</name>
    <dbReference type="NCBI Taxonomy" id="479434"/>
    <lineage>
        <taxon>Bacteria</taxon>
        <taxon>Pseudomonadati</taxon>
        <taxon>Thermomicrobiota</taxon>
        <taxon>Thermomicrobia</taxon>
        <taxon>Sphaerobacterales</taxon>
        <taxon>Sphaerobacterineae</taxon>
        <taxon>Sphaerobacteraceae</taxon>
        <taxon>Sphaerobacter</taxon>
    </lineage>
</organism>
<keyword evidence="1" id="KW-0645">Protease</keyword>
<dbReference type="OrthoDB" id="9804920at2"/>
<dbReference type="CDD" id="cd01301">
    <property type="entry name" value="rDP_like"/>
    <property type="match status" value="1"/>
</dbReference>
<dbReference type="EMBL" id="CP001823">
    <property type="protein sequence ID" value="ACZ37893.1"/>
    <property type="molecule type" value="Genomic_DNA"/>
</dbReference>
<dbReference type="Gene3D" id="3.20.20.140">
    <property type="entry name" value="Metal-dependent hydrolases"/>
    <property type="match status" value="1"/>
</dbReference>
<dbReference type="InParanoid" id="D1C7R0"/>
<dbReference type="Proteomes" id="UP000002027">
    <property type="component" value="Chromosome 1"/>
</dbReference>
<dbReference type="GO" id="GO:0070573">
    <property type="term" value="F:metallodipeptidase activity"/>
    <property type="evidence" value="ECO:0007669"/>
    <property type="project" value="InterPro"/>
</dbReference>
<dbReference type="EC" id="3.4.13.19" evidence="1"/>
<sequence length="324" mass="35505">MVAERPTVPVIDGHTDYLLSLIETKRSFLEESTTGHVDLPRARRGGIGAMLSAVFILDEDLPQHALIQTLRAVDLLHRVVAESNGQIELIRSYQQLVDCLERGVFGAILHYEGAEAIDPEFAVLRLSYELGLRSLGLTWSRPNIFAEGVGQANRGNGLTGLGRELVRQCNAMGILIDVSHLNEPGFWDVVEVSEKPFVASHSNARALCDHDRNLTDEQIRALAEKGGLMGINYHVGFLVAGAETGAEVPLSVLVDHIDHIVRLVGVDHVALGSDFDGATMPDELKDAAHTPNLIAELSRRGYSDDAIEKICSGNWLRVLREVWV</sequence>
<dbReference type="InterPro" id="IPR008257">
    <property type="entry name" value="Pept_M19"/>
</dbReference>
<keyword evidence="1" id="KW-0378">Hydrolase</keyword>
<dbReference type="PANTHER" id="PTHR10443:SF12">
    <property type="entry name" value="DIPEPTIDASE"/>
    <property type="match status" value="1"/>
</dbReference>
<dbReference type="InterPro" id="IPR032466">
    <property type="entry name" value="Metal_Hydrolase"/>
</dbReference>
<accession>D1C7R0</accession>
<evidence type="ECO:0000313" key="2">
    <source>
        <dbReference type="Proteomes" id="UP000002027"/>
    </source>
</evidence>
<dbReference type="GO" id="GO:0006508">
    <property type="term" value="P:proteolysis"/>
    <property type="evidence" value="ECO:0007669"/>
    <property type="project" value="InterPro"/>
</dbReference>
<dbReference type="AlphaFoldDB" id="D1C7R0"/>
<keyword evidence="1" id="KW-0224">Dipeptidase</keyword>
<keyword evidence="2" id="KW-1185">Reference proteome</keyword>
<dbReference type="HOGENOM" id="CLU_031404_2_1_0"/>
<dbReference type="KEGG" id="sti:Sthe_0455"/>
<evidence type="ECO:0000313" key="1">
    <source>
        <dbReference type="EMBL" id="ACZ37893.1"/>
    </source>
</evidence>